<evidence type="ECO:0000256" key="9">
    <source>
        <dbReference type="ARBA" id="ARBA00023180"/>
    </source>
</evidence>
<keyword evidence="3" id="KW-0812">Transmembrane</keyword>
<keyword evidence="10" id="KW-0393">Immunoglobulin domain</keyword>
<name>G3UI06_LOXAF</name>
<keyword evidence="8" id="KW-1015">Disulfide bond</keyword>
<keyword evidence="13" id="KW-1185">Reference proteome</keyword>
<dbReference type="SUPFAM" id="SSF48726">
    <property type="entry name" value="Immunoglobulin"/>
    <property type="match status" value="4"/>
</dbReference>
<feature type="chain" id="PRO_5003456517" description="Ig-like domain-containing protein" evidence="11">
    <location>
        <begin position="17"/>
        <end position="494"/>
    </location>
</feature>
<dbReference type="AlphaFoldDB" id="G3UI06"/>
<sequence length="494" mass="53889">LPPTLMVLLCLRLSLGQRIQVQPGESDPPQTWAEPDSVIAWGNPVTNWCQGTLEAKKYHLYREGCLAPWLRTHRSPRNKAKFFVSQLTELTAGQYHCYYCSCTGYSAHSVILELVVTEAYSKPTVLGLPSPVVIGGNVTLQCGSWQGYDKFILSQEGEHKLSTTLDSQPHSSGDFQALFPVSPMTTSYRWTFRCYRYYETTLQVWSDPSDTLELLVSAVEGSPSSLLTQWGPIVASAESLILQCHSDVKYDRFTLSKEGTRDLPQGLGWQPQRGNSQVDFPLGRVNRTHKGQYSGYNLSQEWLVPSDPLDILVAGKAPYIPSLSAHSAPDVASGENVTLQCHSWSSMDTFLLSKEAGVDSPLHLRSVHQAGMNQAYFTMGPVTSGHMGTYRRYGSLSISPYLLSYSSGPLNLKVSAGAPSDMSPFPTEAGSQTGKPQGLCPGGSTVWKQASTSKSYTVGNCVRMGLAGMVLLIPVVILAEAGNSQCRSQHGCMG</sequence>
<dbReference type="FunFam" id="2.60.40.10:FF:000049">
    <property type="entry name" value="Leukocyte immunoglobulin-like receptor subfamily B member 1"/>
    <property type="match status" value="4"/>
</dbReference>
<reference evidence="12" key="2">
    <citation type="submission" date="2025-08" db="UniProtKB">
        <authorList>
            <consortium name="Ensembl"/>
        </authorList>
    </citation>
    <scope>IDENTIFICATION</scope>
    <source>
        <strain evidence="12">Isolate ISIS603380</strain>
    </source>
</reference>
<dbReference type="Ensembl" id="ENSLAFT00000031155.1">
    <property type="protein sequence ID" value="ENSLAFP00000027464.1"/>
    <property type="gene ID" value="ENSLAFG00000002144.3"/>
</dbReference>
<dbReference type="Proteomes" id="UP000007646">
    <property type="component" value="Unassembled WGS sequence"/>
</dbReference>
<evidence type="ECO:0000256" key="7">
    <source>
        <dbReference type="ARBA" id="ARBA00023136"/>
    </source>
</evidence>
<dbReference type="Pfam" id="PF13895">
    <property type="entry name" value="Ig_2"/>
    <property type="match status" value="1"/>
</dbReference>
<dbReference type="Gene3D" id="2.60.40.10">
    <property type="entry name" value="Immunoglobulins"/>
    <property type="match status" value="4"/>
</dbReference>
<evidence type="ECO:0000256" key="2">
    <source>
        <dbReference type="ARBA" id="ARBA00022475"/>
    </source>
</evidence>
<dbReference type="GO" id="GO:0002764">
    <property type="term" value="P:immune response-regulating signaling pathway"/>
    <property type="evidence" value="ECO:0007669"/>
    <property type="project" value="TreeGrafter"/>
</dbReference>
<accession>G3UI06</accession>
<keyword evidence="9" id="KW-0325">Glycoprotein</keyword>
<keyword evidence="2" id="KW-1003">Cell membrane</keyword>
<evidence type="ECO:0000313" key="12">
    <source>
        <dbReference type="Ensembl" id="ENSLAFP00000027464.1"/>
    </source>
</evidence>
<dbReference type="PANTHER" id="PTHR11738:SF179">
    <property type="entry name" value="LEUKOCYTE IMMUNOGLOBULIN-LIKE RECEPTOR SUBFAMILY A MEMBER 5"/>
    <property type="match status" value="1"/>
</dbReference>
<dbReference type="HOGENOM" id="CLU_021100_2_3_1"/>
<keyword evidence="4 11" id="KW-0732">Signal</keyword>
<dbReference type="InterPro" id="IPR036179">
    <property type="entry name" value="Ig-like_dom_sf"/>
</dbReference>
<evidence type="ECO:0000256" key="1">
    <source>
        <dbReference type="ARBA" id="ARBA00004162"/>
    </source>
</evidence>
<feature type="signal peptide" evidence="11">
    <location>
        <begin position="1"/>
        <end position="16"/>
    </location>
</feature>
<dbReference type="InterPro" id="IPR050412">
    <property type="entry name" value="Ig-like_Receptors_ImmuneReg"/>
</dbReference>
<reference evidence="12 13" key="1">
    <citation type="submission" date="2009-06" db="EMBL/GenBank/DDBJ databases">
        <title>The Genome Sequence of Loxodonta africana (African elephant).</title>
        <authorList>
            <person name="Di Palma F."/>
            <person name="Heiman D."/>
            <person name="Young S."/>
            <person name="Johnson J."/>
            <person name="Lander E.S."/>
            <person name="Lindblad-Toh K."/>
        </authorList>
    </citation>
    <scope>NUCLEOTIDE SEQUENCE [LARGE SCALE GENOMIC DNA]</scope>
    <source>
        <strain evidence="12 13">Isolate ISIS603380</strain>
    </source>
</reference>
<dbReference type="GO" id="GO:0005886">
    <property type="term" value="C:plasma membrane"/>
    <property type="evidence" value="ECO:0007669"/>
    <property type="project" value="UniProtKB-SubCell"/>
</dbReference>
<proteinExistence type="predicted"/>
<keyword evidence="7" id="KW-0472">Membrane</keyword>
<organism evidence="12 13">
    <name type="scientific">Loxodonta africana</name>
    <name type="common">African elephant</name>
    <dbReference type="NCBI Taxonomy" id="9785"/>
    <lineage>
        <taxon>Eukaryota</taxon>
        <taxon>Metazoa</taxon>
        <taxon>Chordata</taxon>
        <taxon>Craniata</taxon>
        <taxon>Vertebrata</taxon>
        <taxon>Euteleostomi</taxon>
        <taxon>Mammalia</taxon>
        <taxon>Eutheria</taxon>
        <taxon>Afrotheria</taxon>
        <taxon>Proboscidea</taxon>
        <taxon>Elephantidae</taxon>
        <taxon>Loxodonta</taxon>
    </lineage>
</organism>
<dbReference type="PANTHER" id="PTHR11738">
    <property type="entry name" value="MHC CLASS I NK CELL RECEPTOR"/>
    <property type="match status" value="1"/>
</dbReference>
<dbReference type="GeneTree" id="ENSGT01100000263478"/>
<dbReference type="OMA" id="HRISWAQ"/>
<protein>
    <recommendedName>
        <fullName evidence="14">Ig-like domain-containing protein</fullName>
    </recommendedName>
</protein>
<evidence type="ECO:0000256" key="6">
    <source>
        <dbReference type="ARBA" id="ARBA00022989"/>
    </source>
</evidence>
<evidence type="ECO:0000256" key="5">
    <source>
        <dbReference type="ARBA" id="ARBA00022737"/>
    </source>
</evidence>
<evidence type="ECO:0008006" key="14">
    <source>
        <dbReference type="Google" id="ProtNLM"/>
    </source>
</evidence>
<dbReference type="STRING" id="9785.ENSLAFP00000027464"/>
<evidence type="ECO:0000256" key="4">
    <source>
        <dbReference type="ARBA" id="ARBA00022729"/>
    </source>
</evidence>
<evidence type="ECO:0000256" key="10">
    <source>
        <dbReference type="ARBA" id="ARBA00023319"/>
    </source>
</evidence>
<evidence type="ECO:0000313" key="13">
    <source>
        <dbReference type="Proteomes" id="UP000007646"/>
    </source>
</evidence>
<dbReference type="GO" id="GO:0019221">
    <property type="term" value="P:cytokine-mediated signaling pathway"/>
    <property type="evidence" value="ECO:0007669"/>
    <property type="project" value="TreeGrafter"/>
</dbReference>
<dbReference type="InParanoid" id="G3UI06"/>
<evidence type="ECO:0000256" key="11">
    <source>
        <dbReference type="SAM" id="SignalP"/>
    </source>
</evidence>
<dbReference type="eggNOG" id="ENOG502RYEX">
    <property type="taxonomic scope" value="Eukaryota"/>
</dbReference>
<evidence type="ECO:0000256" key="3">
    <source>
        <dbReference type="ARBA" id="ARBA00022692"/>
    </source>
</evidence>
<dbReference type="InterPro" id="IPR013783">
    <property type="entry name" value="Ig-like_fold"/>
</dbReference>
<keyword evidence="5" id="KW-0677">Repeat</keyword>
<dbReference type="FunCoup" id="G3UI06">
    <property type="interactions" value="209"/>
</dbReference>
<evidence type="ECO:0000256" key="8">
    <source>
        <dbReference type="ARBA" id="ARBA00023157"/>
    </source>
</evidence>
<reference evidence="12" key="3">
    <citation type="submission" date="2025-09" db="UniProtKB">
        <authorList>
            <consortium name="Ensembl"/>
        </authorList>
    </citation>
    <scope>IDENTIFICATION</scope>
    <source>
        <strain evidence="12">Isolate ISIS603380</strain>
    </source>
</reference>
<dbReference type="GO" id="GO:0032396">
    <property type="term" value="F:inhibitory MHC class I receptor activity"/>
    <property type="evidence" value="ECO:0007669"/>
    <property type="project" value="TreeGrafter"/>
</dbReference>
<keyword evidence="6" id="KW-1133">Transmembrane helix</keyword>
<comment type="subcellular location">
    <subcellularLocation>
        <location evidence="1">Cell membrane</location>
        <topology evidence="1">Single-pass membrane protein</topology>
    </subcellularLocation>
</comment>